<keyword evidence="1" id="KW-0472">Membrane</keyword>
<feature type="transmembrane region" description="Helical" evidence="1">
    <location>
        <begin position="12"/>
        <end position="32"/>
    </location>
</feature>
<evidence type="ECO:0000256" key="1">
    <source>
        <dbReference type="SAM" id="Phobius"/>
    </source>
</evidence>
<dbReference type="Proteomes" id="UP000737171">
    <property type="component" value="Unassembled WGS sequence"/>
</dbReference>
<organism evidence="2 3">
    <name type="scientific">Pseudaquabacterium terrae</name>
    <dbReference type="NCBI Taxonomy" id="2732868"/>
    <lineage>
        <taxon>Bacteria</taxon>
        <taxon>Pseudomonadati</taxon>
        <taxon>Pseudomonadota</taxon>
        <taxon>Betaproteobacteria</taxon>
        <taxon>Burkholderiales</taxon>
        <taxon>Sphaerotilaceae</taxon>
        <taxon>Pseudaquabacterium</taxon>
    </lineage>
</organism>
<accession>A0ABX2EUI7</accession>
<proteinExistence type="predicted"/>
<name>A0ABX2EUI7_9BURK</name>
<comment type="caution">
    <text evidence="2">The sequence shown here is derived from an EMBL/GenBank/DDBJ whole genome shotgun (WGS) entry which is preliminary data.</text>
</comment>
<keyword evidence="3" id="KW-1185">Reference proteome</keyword>
<reference evidence="2 3" key="1">
    <citation type="submission" date="2020-05" db="EMBL/GenBank/DDBJ databases">
        <title>Aquincola sp. isolate from soil.</title>
        <authorList>
            <person name="Han J."/>
            <person name="Kim D.-U."/>
        </authorList>
    </citation>
    <scope>NUCLEOTIDE SEQUENCE [LARGE SCALE GENOMIC DNA]</scope>
    <source>
        <strain evidence="2 3">S2</strain>
    </source>
</reference>
<evidence type="ECO:0000313" key="2">
    <source>
        <dbReference type="EMBL" id="NRF72405.1"/>
    </source>
</evidence>
<dbReference type="EMBL" id="JABRWJ010000025">
    <property type="protein sequence ID" value="NRF72405.1"/>
    <property type="molecule type" value="Genomic_DNA"/>
</dbReference>
<protein>
    <submittedName>
        <fullName evidence="2">Uncharacterized protein</fullName>
    </submittedName>
</protein>
<evidence type="ECO:0000313" key="3">
    <source>
        <dbReference type="Proteomes" id="UP000737171"/>
    </source>
</evidence>
<gene>
    <name evidence="2" type="ORF">HLB44_36060</name>
</gene>
<sequence>MSTNAPRIPVAARIAAAVLSVSITGAVFSGVISASEPQRSQLAALHRHQPVGEPRVVVAEATAQQASAASKRNVAVAAR</sequence>
<keyword evidence="1" id="KW-0812">Transmembrane</keyword>
<dbReference type="RefSeq" id="WP_173135576.1">
    <property type="nucleotide sequence ID" value="NZ_JABRWJ010000025.1"/>
</dbReference>
<keyword evidence="1" id="KW-1133">Transmembrane helix</keyword>